<keyword evidence="3" id="KW-1185">Reference proteome</keyword>
<accession>A0ABW5R113</accession>
<protein>
    <submittedName>
        <fullName evidence="2">Uncharacterized protein</fullName>
    </submittedName>
</protein>
<comment type="caution">
    <text evidence="2">The sequence shown here is derived from an EMBL/GenBank/DDBJ whole genome shotgun (WGS) entry which is preliminary data.</text>
</comment>
<dbReference type="Proteomes" id="UP001597493">
    <property type="component" value="Unassembled WGS sequence"/>
</dbReference>
<feature type="transmembrane region" description="Helical" evidence="1">
    <location>
        <begin position="96"/>
        <end position="117"/>
    </location>
</feature>
<keyword evidence="1" id="KW-1133">Transmembrane helix</keyword>
<sequence>MTFQLDFPGNIVAFAGSAVGWMIVLVLLLLQFRKPSPTDKPALWKALLALLAGMFSFSIQTAWFGVPVKLALLPIGVILLAVALRKRNRRSFYIRIGWIGFAANYVFLAVTLLSAAVHNGLYAKEKASTYLAELSQVRLIAIHPSGEPASLDKERLQRELPELRPEAVDGLTWHREAIMENSPQYKQERFPYMLIGAKSSWGSGLRALIYIEADGKGLLIHSPDKDYYFRSESMLVERGGAA</sequence>
<keyword evidence="1" id="KW-0812">Transmembrane</keyword>
<dbReference type="EMBL" id="JBHUMY010000023">
    <property type="protein sequence ID" value="MFD2662147.1"/>
    <property type="molecule type" value="Genomic_DNA"/>
</dbReference>
<reference evidence="3" key="1">
    <citation type="journal article" date="2019" name="Int. J. Syst. Evol. Microbiol.">
        <title>The Global Catalogue of Microorganisms (GCM) 10K type strain sequencing project: providing services to taxonomists for standard genome sequencing and annotation.</title>
        <authorList>
            <consortium name="The Broad Institute Genomics Platform"/>
            <consortium name="The Broad Institute Genome Sequencing Center for Infectious Disease"/>
            <person name="Wu L."/>
            <person name="Ma J."/>
        </authorList>
    </citation>
    <scope>NUCLEOTIDE SEQUENCE [LARGE SCALE GENOMIC DNA]</scope>
    <source>
        <strain evidence="3">TISTR 1827</strain>
    </source>
</reference>
<organism evidence="2 3">
    <name type="scientific">Paenibacillus thailandensis</name>
    <dbReference type="NCBI Taxonomy" id="393250"/>
    <lineage>
        <taxon>Bacteria</taxon>
        <taxon>Bacillati</taxon>
        <taxon>Bacillota</taxon>
        <taxon>Bacilli</taxon>
        <taxon>Bacillales</taxon>
        <taxon>Paenibacillaceae</taxon>
        <taxon>Paenibacillus</taxon>
    </lineage>
</organism>
<feature type="transmembrane region" description="Helical" evidence="1">
    <location>
        <begin position="12"/>
        <end position="30"/>
    </location>
</feature>
<proteinExistence type="predicted"/>
<dbReference type="RefSeq" id="WP_379275978.1">
    <property type="nucleotide sequence ID" value="NZ_JBHUGT010000023.1"/>
</dbReference>
<keyword evidence="1" id="KW-0472">Membrane</keyword>
<feature type="transmembrane region" description="Helical" evidence="1">
    <location>
        <begin position="66"/>
        <end position="84"/>
    </location>
</feature>
<evidence type="ECO:0000313" key="3">
    <source>
        <dbReference type="Proteomes" id="UP001597493"/>
    </source>
</evidence>
<evidence type="ECO:0000256" key="1">
    <source>
        <dbReference type="SAM" id="Phobius"/>
    </source>
</evidence>
<evidence type="ECO:0000313" key="2">
    <source>
        <dbReference type="EMBL" id="MFD2662147.1"/>
    </source>
</evidence>
<gene>
    <name evidence="2" type="ORF">ACFSW5_17970</name>
</gene>
<name>A0ABW5R113_9BACL</name>